<gene>
    <name evidence="5" type="ORF">LLUT_LOCUS30687</name>
</gene>
<feature type="signal peptide" evidence="3">
    <location>
        <begin position="1"/>
        <end position="27"/>
    </location>
</feature>
<evidence type="ECO:0000313" key="6">
    <source>
        <dbReference type="Proteomes" id="UP001497480"/>
    </source>
</evidence>
<dbReference type="CDD" id="cd15798">
    <property type="entry name" value="PMEI-like_3"/>
    <property type="match status" value="1"/>
</dbReference>
<dbReference type="InterPro" id="IPR051955">
    <property type="entry name" value="PME_Inhibitor"/>
</dbReference>
<dbReference type="InterPro" id="IPR035513">
    <property type="entry name" value="Invertase/methylesterase_inhib"/>
</dbReference>
<dbReference type="PANTHER" id="PTHR31080:SF12">
    <property type="entry name" value="PLANT INVERTASE_PECTIN METHYLESTERASE INHIBITOR"/>
    <property type="match status" value="1"/>
</dbReference>
<dbReference type="InterPro" id="IPR006501">
    <property type="entry name" value="Pectinesterase_inhib_dom"/>
</dbReference>
<feature type="chain" id="PRO_5043460814" description="Pectinesterase inhibitor domain-containing protein" evidence="3">
    <location>
        <begin position="28"/>
        <end position="216"/>
    </location>
</feature>
<evidence type="ECO:0000313" key="5">
    <source>
        <dbReference type="EMBL" id="CAL0329627.1"/>
    </source>
</evidence>
<protein>
    <recommendedName>
        <fullName evidence="4">Pectinesterase inhibitor domain-containing protein</fullName>
    </recommendedName>
</protein>
<dbReference type="NCBIfam" id="TIGR01614">
    <property type="entry name" value="PME_inhib"/>
    <property type="match status" value="1"/>
</dbReference>
<keyword evidence="1 3" id="KW-0732">Signal</keyword>
<comment type="similarity">
    <text evidence="2">Belongs to the PMEI family.</text>
</comment>
<reference evidence="5 6" key="1">
    <citation type="submission" date="2024-03" db="EMBL/GenBank/DDBJ databases">
        <authorList>
            <person name="Martinez-Hernandez J."/>
        </authorList>
    </citation>
    <scope>NUCLEOTIDE SEQUENCE [LARGE SCALE GENOMIC DNA]</scope>
</reference>
<keyword evidence="6" id="KW-1185">Reference proteome</keyword>
<dbReference type="EMBL" id="CAXHTB010000022">
    <property type="protein sequence ID" value="CAL0329627.1"/>
    <property type="molecule type" value="Genomic_DNA"/>
</dbReference>
<dbReference type="GO" id="GO:0004857">
    <property type="term" value="F:enzyme inhibitor activity"/>
    <property type="evidence" value="ECO:0007669"/>
    <property type="project" value="InterPro"/>
</dbReference>
<comment type="caution">
    <text evidence="5">The sequence shown here is derived from an EMBL/GenBank/DDBJ whole genome shotgun (WGS) entry which is preliminary data.</text>
</comment>
<dbReference type="Pfam" id="PF04043">
    <property type="entry name" value="PMEI"/>
    <property type="match status" value="1"/>
</dbReference>
<evidence type="ECO:0000259" key="4">
    <source>
        <dbReference type="SMART" id="SM00856"/>
    </source>
</evidence>
<dbReference type="Proteomes" id="UP001497480">
    <property type="component" value="Unassembled WGS sequence"/>
</dbReference>
<proteinExistence type="inferred from homology"/>
<dbReference type="SMART" id="SM00856">
    <property type="entry name" value="PMEI"/>
    <property type="match status" value="1"/>
</dbReference>
<feature type="domain" description="Pectinesterase inhibitor" evidence="4">
    <location>
        <begin position="32"/>
        <end position="197"/>
    </location>
</feature>
<dbReference type="Gene3D" id="1.20.140.40">
    <property type="entry name" value="Invertase/pectin methylesterase inhibitor family protein"/>
    <property type="match status" value="1"/>
</dbReference>
<accession>A0AAV1Y6M2</accession>
<evidence type="ECO:0000256" key="2">
    <source>
        <dbReference type="ARBA" id="ARBA00038471"/>
    </source>
</evidence>
<evidence type="ECO:0000256" key="1">
    <source>
        <dbReference type="ARBA" id="ARBA00022729"/>
    </source>
</evidence>
<evidence type="ECO:0000256" key="3">
    <source>
        <dbReference type="SAM" id="SignalP"/>
    </source>
</evidence>
<dbReference type="PANTHER" id="PTHR31080">
    <property type="entry name" value="PECTINESTERASE INHIBITOR-LIKE"/>
    <property type="match status" value="1"/>
</dbReference>
<name>A0AAV1Y6M2_LUPLU</name>
<dbReference type="SUPFAM" id="SSF101148">
    <property type="entry name" value="Plant invertase/pectin methylesterase inhibitor"/>
    <property type="match status" value="1"/>
</dbReference>
<dbReference type="AlphaFoldDB" id="A0AAV1Y6M2"/>
<organism evidence="5 6">
    <name type="scientific">Lupinus luteus</name>
    <name type="common">European yellow lupine</name>
    <dbReference type="NCBI Taxonomy" id="3873"/>
    <lineage>
        <taxon>Eukaryota</taxon>
        <taxon>Viridiplantae</taxon>
        <taxon>Streptophyta</taxon>
        <taxon>Embryophyta</taxon>
        <taxon>Tracheophyta</taxon>
        <taxon>Spermatophyta</taxon>
        <taxon>Magnoliopsida</taxon>
        <taxon>eudicotyledons</taxon>
        <taxon>Gunneridae</taxon>
        <taxon>Pentapetalae</taxon>
        <taxon>rosids</taxon>
        <taxon>fabids</taxon>
        <taxon>Fabales</taxon>
        <taxon>Fabaceae</taxon>
        <taxon>Papilionoideae</taxon>
        <taxon>50 kb inversion clade</taxon>
        <taxon>genistoids sensu lato</taxon>
        <taxon>core genistoids</taxon>
        <taxon>Genisteae</taxon>
        <taxon>Lupinus</taxon>
    </lineage>
</organism>
<sequence>MAQLNLTLLVTFLSLFFSSVLVKPSFANHNSQTMTYIESFYTGTLCQDLCIRCPTKYVTNYSIIDDPQHLAHIALSVSLSRALHTRGYLLKISNELNAMKKDKEYLTVQDCTNQTNDSVDQLSQALKELRRFNKHGSTVNDNMLWHISNIETWASTALTDASSCVYSFSGHRMSKRMASIKVKAQNVAEVTSNALALFRRYATRYRQASARTTKKP</sequence>